<dbReference type="SUPFAM" id="SSF47384">
    <property type="entry name" value="Homodimeric domain of signal transducing histidine kinase"/>
    <property type="match status" value="1"/>
</dbReference>
<keyword evidence="3 4" id="KW-0597">Phosphoprotein</keyword>
<protein>
    <recommendedName>
        <fullName evidence="2">histidine kinase</fullName>
        <ecNumber evidence="2">2.7.13.3</ecNumber>
    </recommendedName>
</protein>
<keyword evidence="8" id="KW-0418">Kinase</keyword>
<dbReference type="InterPro" id="IPR004358">
    <property type="entry name" value="Sig_transdc_His_kin-like_C"/>
</dbReference>
<organism evidence="8 9">
    <name type="scientific">Teichococcus deserti</name>
    <dbReference type="NCBI Taxonomy" id="1817963"/>
    <lineage>
        <taxon>Bacteria</taxon>
        <taxon>Pseudomonadati</taxon>
        <taxon>Pseudomonadota</taxon>
        <taxon>Alphaproteobacteria</taxon>
        <taxon>Acetobacterales</taxon>
        <taxon>Roseomonadaceae</taxon>
        <taxon>Roseomonas</taxon>
    </lineage>
</organism>
<dbReference type="PROSITE" id="PS50109">
    <property type="entry name" value="HIS_KIN"/>
    <property type="match status" value="1"/>
</dbReference>
<evidence type="ECO:0000256" key="2">
    <source>
        <dbReference type="ARBA" id="ARBA00012438"/>
    </source>
</evidence>
<dbReference type="EC" id="2.7.13.3" evidence="2"/>
<dbReference type="PRINTS" id="PR00344">
    <property type="entry name" value="BCTRLSENSOR"/>
</dbReference>
<dbReference type="InterPro" id="IPR003661">
    <property type="entry name" value="HisK_dim/P_dom"/>
</dbReference>
<evidence type="ECO:0000313" key="8">
    <source>
        <dbReference type="EMBL" id="ONG46627.1"/>
    </source>
</evidence>
<dbReference type="SMART" id="SM00448">
    <property type="entry name" value="REC"/>
    <property type="match status" value="1"/>
</dbReference>
<dbReference type="SUPFAM" id="SSF55874">
    <property type="entry name" value="ATPase domain of HSP90 chaperone/DNA topoisomerase II/histidine kinase"/>
    <property type="match status" value="1"/>
</dbReference>
<evidence type="ECO:0000256" key="1">
    <source>
        <dbReference type="ARBA" id="ARBA00000085"/>
    </source>
</evidence>
<evidence type="ECO:0000256" key="4">
    <source>
        <dbReference type="PROSITE-ProRule" id="PRU00169"/>
    </source>
</evidence>
<evidence type="ECO:0000259" key="7">
    <source>
        <dbReference type="PROSITE" id="PS50110"/>
    </source>
</evidence>
<dbReference type="InterPro" id="IPR005467">
    <property type="entry name" value="His_kinase_dom"/>
</dbReference>
<dbReference type="InterPro" id="IPR036890">
    <property type="entry name" value="HATPase_C_sf"/>
</dbReference>
<gene>
    <name evidence="8" type="ORF">BKE38_25045</name>
</gene>
<dbReference type="SMART" id="SM00387">
    <property type="entry name" value="HATPase_c"/>
    <property type="match status" value="1"/>
</dbReference>
<dbReference type="Pfam" id="PF02518">
    <property type="entry name" value="HATPase_c"/>
    <property type="match status" value="1"/>
</dbReference>
<evidence type="ECO:0000313" key="9">
    <source>
        <dbReference type="Proteomes" id="UP000188879"/>
    </source>
</evidence>
<keyword evidence="5" id="KW-0175">Coiled coil</keyword>
<dbReference type="CDD" id="cd00082">
    <property type="entry name" value="HisKA"/>
    <property type="match status" value="1"/>
</dbReference>
<comment type="catalytic activity">
    <reaction evidence="1">
        <text>ATP + protein L-histidine = ADP + protein N-phospho-L-histidine.</text>
        <dbReference type="EC" id="2.7.13.3"/>
    </reaction>
</comment>
<dbReference type="PROSITE" id="PS50110">
    <property type="entry name" value="RESPONSE_REGULATORY"/>
    <property type="match status" value="1"/>
</dbReference>
<dbReference type="EMBL" id="MLCO01000314">
    <property type="protein sequence ID" value="ONG46627.1"/>
    <property type="molecule type" value="Genomic_DNA"/>
</dbReference>
<proteinExistence type="predicted"/>
<dbReference type="SUPFAM" id="SSF52172">
    <property type="entry name" value="CheY-like"/>
    <property type="match status" value="1"/>
</dbReference>
<dbReference type="AlphaFoldDB" id="A0A1V2GVG1"/>
<sequence>MLILTPTGRDAEGAAWLLGGEGIDCAIHASLGSLEAALDDGAGLVLLADEALFRADLDGLAQRVARQPPWSDLPFIVLTQAGIAARRQMAAMNLAERLRNVLLLERPLNAVALISAVRSSLRARQRQRQLGAHIRAEAETAARAKAELEARVRERTAALEAAEAERREIAAALAQAQKMEAVGQLTGGLAHDFNNMLVGISGSLELLQRRLDQGRHEQLGRYVAMAQQGAERAAALTHRLLAFSRRQTLDARATPVNALVDGMLNLIRATVGPEITVERHLASDLWLTLCDPHQLENALLNLCINARDAMATGGTLTIGTANLRLDRQEASMLSEARAGDYATLSVTDTGTGMSPEVLARVFEPFFTTKPQGQGTGLGLSMIYGFVQQSGGHVQIDSAPGRGTTVRLALPRHEARGPQPAAEQQVAARLDGRDKVVLVVDDEASVRLILAEVLGDLGYTVIEASAGHEGLSLLRSSPPIDLLVTDVGMPGGMNGRQLADAARRQRPELPVLFVTGFAASGLARDGTLPEGMQVLAKPFPVGELIRKVQELLPG</sequence>
<dbReference type="GO" id="GO:0000155">
    <property type="term" value="F:phosphorelay sensor kinase activity"/>
    <property type="evidence" value="ECO:0007669"/>
    <property type="project" value="InterPro"/>
</dbReference>
<dbReference type="InterPro" id="IPR011006">
    <property type="entry name" value="CheY-like_superfamily"/>
</dbReference>
<dbReference type="InterPro" id="IPR036097">
    <property type="entry name" value="HisK_dim/P_sf"/>
</dbReference>
<dbReference type="Gene3D" id="1.10.287.130">
    <property type="match status" value="1"/>
</dbReference>
<dbReference type="InterPro" id="IPR001789">
    <property type="entry name" value="Sig_transdc_resp-reg_receiver"/>
</dbReference>
<dbReference type="PANTHER" id="PTHR43065">
    <property type="entry name" value="SENSOR HISTIDINE KINASE"/>
    <property type="match status" value="1"/>
</dbReference>
<keyword evidence="9" id="KW-1185">Reference proteome</keyword>
<evidence type="ECO:0000259" key="6">
    <source>
        <dbReference type="PROSITE" id="PS50109"/>
    </source>
</evidence>
<dbReference type="Pfam" id="PF00072">
    <property type="entry name" value="Response_reg"/>
    <property type="match status" value="1"/>
</dbReference>
<dbReference type="Gene3D" id="3.30.565.10">
    <property type="entry name" value="Histidine kinase-like ATPase, C-terminal domain"/>
    <property type="match status" value="1"/>
</dbReference>
<evidence type="ECO:0000256" key="5">
    <source>
        <dbReference type="SAM" id="Coils"/>
    </source>
</evidence>
<dbReference type="PANTHER" id="PTHR43065:SF42">
    <property type="entry name" value="TWO-COMPONENT SENSOR PPRA"/>
    <property type="match status" value="1"/>
</dbReference>
<name>A0A1V2GVG1_9PROT</name>
<feature type="coiled-coil region" evidence="5">
    <location>
        <begin position="145"/>
        <end position="182"/>
    </location>
</feature>
<dbReference type="Proteomes" id="UP000188879">
    <property type="component" value="Unassembled WGS sequence"/>
</dbReference>
<dbReference type="SMART" id="SM00388">
    <property type="entry name" value="HisKA"/>
    <property type="match status" value="1"/>
</dbReference>
<feature type="domain" description="Response regulatory" evidence="7">
    <location>
        <begin position="435"/>
        <end position="551"/>
    </location>
</feature>
<dbReference type="Gene3D" id="3.40.50.2300">
    <property type="match status" value="1"/>
</dbReference>
<feature type="modified residue" description="4-aspartylphosphate" evidence="4">
    <location>
        <position position="485"/>
    </location>
</feature>
<accession>A0A1V2GVG1</accession>
<keyword evidence="8" id="KW-0808">Transferase</keyword>
<evidence type="ECO:0000256" key="3">
    <source>
        <dbReference type="ARBA" id="ARBA00022553"/>
    </source>
</evidence>
<dbReference type="Pfam" id="PF00512">
    <property type="entry name" value="HisKA"/>
    <property type="match status" value="1"/>
</dbReference>
<comment type="caution">
    <text evidence="8">The sequence shown here is derived from an EMBL/GenBank/DDBJ whole genome shotgun (WGS) entry which is preliminary data.</text>
</comment>
<dbReference type="CDD" id="cd18161">
    <property type="entry name" value="REC_hyHK_blue-like"/>
    <property type="match status" value="1"/>
</dbReference>
<dbReference type="InterPro" id="IPR003594">
    <property type="entry name" value="HATPase_dom"/>
</dbReference>
<reference evidence="8 9" key="1">
    <citation type="submission" date="2016-10" db="EMBL/GenBank/DDBJ databases">
        <title>Draft Genome sequence of Roseomonas sp. strain M3.</title>
        <authorList>
            <person name="Subhash Y."/>
            <person name="Lee S."/>
        </authorList>
    </citation>
    <scope>NUCLEOTIDE SEQUENCE [LARGE SCALE GENOMIC DNA]</scope>
    <source>
        <strain evidence="8 9">M3</strain>
    </source>
</reference>
<feature type="domain" description="Histidine kinase" evidence="6">
    <location>
        <begin position="188"/>
        <end position="413"/>
    </location>
</feature>